<evidence type="ECO:0000313" key="2">
    <source>
        <dbReference type="EMBL" id="CAD7004332.1"/>
    </source>
</evidence>
<sequence>MCDLWNEFELKKPPQITVPISSKNAPNVGRLQNVVQQYFRRHRPQEVEFAEASALLGRLMARRKNSFHGMMGFRAVVKCNTATCRLLRIDLTRELELFHGSLPDFALDSADTLEIPTQNNFDYVLIRLLNTCGVYDRIRECCLQAAEYFAKMMRNNFFMDTCTLLLAVLAKLYSLSAILGNKCVDLYNQLRPMRLKFPLAAKSVDYNLNLPEQLEKFSVSQILELPKANSIILKDDAALQTTPNALTAVRSLKKLKKQKAIDVGVEVSREPISLSQTKSFNADTELGTVETTKRFISSENAARKKSLKQSITRDILPHEWMGATRLFERKVLANDHKKALSIFRKFIVNKIS</sequence>
<dbReference type="Pfam" id="PF14780">
    <property type="entry name" value="NEPRO_N"/>
    <property type="match status" value="1"/>
</dbReference>
<dbReference type="GO" id="GO:0005634">
    <property type="term" value="C:nucleus"/>
    <property type="evidence" value="ECO:0007669"/>
    <property type="project" value="TreeGrafter"/>
</dbReference>
<feature type="domain" description="Nucleolus and neural progenitor protein-like N-terminal" evidence="1">
    <location>
        <begin position="5"/>
        <end position="190"/>
    </location>
</feature>
<gene>
    <name evidence="2" type="ORF">CCAP1982_LOCUS12751</name>
</gene>
<keyword evidence="3" id="KW-1185">Reference proteome</keyword>
<protein>
    <submittedName>
        <fullName evidence="2">(Mediterranean fruit fly) hypothetical protein</fullName>
    </submittedName>
</protein>
<dbReference type="OrthoDB" id="9899341at2759"/>
<evidence type="ECO:0000259" key="1">
    <source>
        <dbReference type="Pfam" id="PF14780"/>
    </source>
</evidence>
<comment type="caution">
    <text evidence="2">The sequence shown here is derived from an EMBL/GenBank/DDBJ whole genome shotgun (WGS) entry which is preliminary data.</text>
</comment>
<dbReference type="PANTHER" id="PTHR34761">
    <property type="entry name" value="NUCLEOLUS AND NEURAL PROGENITOR PROTEIN"/>
    <property type="match status" value="1"/>
</dbReference>
<dbReference type="InterPro" id="IPR052835">
    <property type="entry name" value="Nepro"/>
</dbReference>
<dbReference type="KEGG" id="ccat:101454570"/>
<dbReference type="EMBL" id="CAJHJT010000034">
    <property type="protein sequence ID" value="CAD7004332.1"/>
    <property type="molecule type" value="Genomic_DNA"/>
</dbReference>
<accession>A0A811UYJ4</accession>
<dbReference type="PANTHER" id="PTHR34761:SF1">
    <property type="entry name" value="NUCLEOLUS AND NEURAL PROGENITOR PROTEIN"/>
    <property type="match status" value="1"/>
</dbReference>
<dbReference type="AlphaFoldDB" id="A0A811UYJ4"/>
<reference evidence="2" key="1">
    <citation type="submission" date="2020-11" db="EMBL/GenBank/DDBJ databases">
        <authorList>
            <person name="Whitehead M."/>
        </authorList>
    </citation>
    <scope>NUCLEOTIDE SEQUENCE</scope>
    <source>
        <strain evidence="2">EGII</strain>
    </source>
</reference>
<dbReference type="Proteomes" id="UP000606786">
    <property type="component" value="Unassembled WGS sequence"/>
</dbReference>
<evidence type="ECO:0000313" key="3">
    <source>
        <dbReference type="Proteomes" id="UP000606786"/>
    </source>
</evidence>
<proteinExistence type="predicted"/>
<organism evidence="2 3">
    <name type="scientific">Ceratitis capitata</name>
    <name type="common">Mediterranean fruit fly</name>
    <name type="synonym">Tephritis capitata</name>
    <dbReference type="NCBI Taxonomy" id="7213"/>
    <lineage>
        <taxon>Eukaryota</taxon>
        <taxon>Metazoa</taxon>
        <taxon>Ecdysozoa</taxon>
        <taxon>Arthropoda</taxon>
        <taxon>Hexapoda</taxon>
        <taxon>Insecta</taxon>
        <taxon>Pterygota</taxon>
        <taxon>Neoptera</taxon>
        <taxon>Endopterygota</taxon>
        <taxon>Diptera</taxon>
        <taxon>Brachycera</taxon>
        <taxon>Muscomorpha</taxon>
        <taxon>Tephritoidea</taxon>
        <taxon>Tephritidae</taxon>
        <taxon>Ceratitis</taxon>
        <taxon>Ceratitis</taxon>
    </lineage>
</organism>
<dbReference type="InterPro" id="IPR027951">
    <property type="entry name" value="Nepro_N"/>
</dbReference>
<dbReference type="GO" id="GO:0045747">
    <property type="term" value="P:positive regulation of Notch signaling pathway"/>
    <property type="evidence" value="ECO:0007669"/>
    <property type="project" value="TreeGrafter"/>
</dbReference>
<name>A0A811UYJ4_CERCA</name>